<evidence type="ECO:0008006" key="3">
    <source>
        <dbReference type="Google" id="ProtNLM"/>
    </source>
</evidence>
<protein>
    <recommendedName>
        <fullName evidence="3">BZIP domain-containing protein</fullName>
    </recommendedName>
</protein>
<dbReference type="AlphaFoldDB" id="A0A067CKN3"/>
<dbReference type="GeneID" id="24126361"/>
<dbReference type="VEuPathDB" id="FungiDB:SPRG_03884"/>
<name>A0A067CKN3_SAPPC</name>
<keyword evidence="2" id="KW-1185">Reference proteome</keyword>
<organism evidence="1 2">
    <name type="scientific">Saprolegnia parasitica (strain CBS 223.65)</name>
    <dbReference type="NCBI Taxonomy" id="695850"/>
    <lineage>
        <taxon>Eukaryota</taxon>
        <taxon>Sar</taxon>
        <taxon>Stramenopiles</taxon>
        <taxon>Oomycota</taxon>
        <taxon>Saprolegniomycetes</taxon>
        <taxon>Saprolegniales</taxon>
        <taxon>Saprolegniaceae</taxon>
        <taxon>Saprolegnia</taxon>
    </lineage>
</organism>
<reference evidence="1 2" key="1">
    <citation type="journal article" date="2013" name="PLoS Genet.">
        <title>Distinctive expansion of potential virulence genes in the genome of the oomycete fish pathogen Saprolegnia parasitica.</title>
        <authorList>
            <person name="Jiang R.H."/>
            <person name="de Bruijn I."/>
            <person name="Haas B.J."/>
            <person name="Belmonte R."/>
            <person name="Lobach L."/>
            <person name="Christie J."/>
            <person name="van den Ackerveken G."/>
            <person name="Bottin A."/>
            <person name="Bulone V."/>
            <person name="Diaz-Moreno S.M."/>
            <person name="Dumas B."/>
            <person name="Fan L."/>
            <person name="Gaulin E."/>
            <person name="Govers F."/>
            <person name="Grenville-Briggs L.J."/>
            <person name="Horner N.R."/>
            <person name="Levin J.Z."/>
            <person name="Mammella M."/>
            <person name="Meijer H.J."/>
            <person name="Morris P."/>
            <person name="Nusbaum C."/>
            <person name="Oome S."/>
            <person name="Phillips A.J."/>
            <person name="van Rooyen D."/>
            <person name="Rzeszutek E."/>
            <person name="Saraiva M."/>
            <person name="Secombes C.J."/>
            <person name="Seidl M.F."/>
            <person name="Snel B."/>
            <person name="Stassen J.H."/>
            <person name="Sykes S."/>
            <person name="Tripathy S."/>
            <person name="van den Berg H."/>
            <person name="Vega-Arreguin J.C."/>
            <person name="Wawra S."/>
            <person name="Young S.K."/>
            <person name="Zeng Q."/>
            <person name="Dieguez-Uribeondo J."/>
            <person name="Russ C."/>
            <person name="Tyler B.M."/>
            <person name="van West P."/>
        </authorList>
    </citation>
    <scope>NUCLEOTIDE SEQUENCE [LARGE SCALE GENOMIC DNA]</scope>
    <source>
        <strain evidence="1 2">CBS 223.65</strain>
    </source>
</reference>
<sequence length="313" mass="35487">MSEGSKSGLWIVDRTPTRYSHHVTRHRARCEKQKHFSTDIMTERTAAIVVPRRTRPVRTDEDEAWQRARSQRNQRRYRSRKKIALEALEGHVHALRRDVCTLTAQVQSHQAAVARPPISTTVATNIAVEYFRVFEHGLRSAWHPLYEAQAGFLRSVMAPDLQFMETSDGVVHKLFEQLDLYSTLFDSLHMQCDRLDVLVDADDEVIVRALAVLDLRLSRASIEAIYPNLVASNEPFVQSLVGRLLHVPILTHFYVNMETHMVHTLSTTADIASASSNLVGSVQESLVALEKTRLHANAEISLPARPPYNAVLR</sequence>
<evidence type="ECO:0000313" key="1">
    <source>
        <dbReference type="EMBL" id="KDO31269.1"/>
    </source>
</evidence>
<proteinExistence type="predicted"/>
<accession>A0A067CKN3</accession>
<dbReference type="Proteomes" id="UP000030745">
    <property type="component" value="Unassembled WGS sequence"/>
</dbReference>
<dbReference type="RefSeq" id="XP_012197868.1">
    <property type="nucleotide sequence ID" value="XM_012342478.1"/>
</dbReference>
<gene>
    <name evidence="1" type="ORF">SPRG_03884</name>
</gene>
<dbReference type="EMBL" id="KK583198">
    <property type="protein sequence ID" value="KDO31269.1"/>
    <property type="molecule type" value="Genomic_DNA"/>
</dbReference>
<dbReference type="OMA" id="WEKYSLY"/>
<dbReference type="OrthoDB" id="112590at2759"/>
<evidence type="ECO:0000313" key="2">
    <source>
        <dbReference type="Proteomes" id="UP000030745"/>
    </source>
</evidence>
<dbReference type="KEGG" id="spar:SPRG_03884"/>